<proteinExistence type="predicted"/>
<name>A0A7S4AUM6_9STRA</name>
<reference evidence="3" key="1">
    <citation type="submission" date="2021-01" db="EMBL/GenBank/DDBJ databases">
        <authorList>
            <person name="Corre E."/>
            <person name="Pelletier E."/>
            <person name="Niang G."/>
            <person name="Scheremetjew M."/>
            <person name="Finn R."/>
            <person name="Kale V."/>
            <person name="Holt S."/>
            <person name="Cochrane G."/>
            <person name="Meng A."/>
            <person name="Brown T."/>
            <person name="Cohen L."/>
        </authorList>
    </citation>
    <scope>NUCLEOTIDE SEQUENCE</scope>
    <source>
        <strain evidence="3">10249 10 AB</strain>
    </source>
</reference>
<feature type="domain" description="NAD-dependent epimerase/dehydratase" evidence="1">
    <location>
        <begin position="124"/>
        <end position="378"/>
    </location>
</feature>
<dbReference type="NCBIfam" id="TIGR01777">
    <property type="entry name" value="yfcH"/>
    <property type="match status" value="1"/>
</dbReference>
<dbReference type="InterPro" id="IPR013549">
    <property type="entry name" value="DUF1731"/>
</dbReference>
<accession>A0A7S4AUM6</accession>
<dbReference type="SUPFAM" id="SSF51735">
    <property type="entry name" value="NAD(P)-binding Rossmann-fold domains"/>
    <property type="match status" value="1"/>
</dbReference>
<dbReference type="InterPro" id="IPR010099">
    <property type="entry name" value="SDR39U1"/>
</dbReference>
<evidence type="ECO:0008006" key="4">
    <source>
        <dbReference type="Google" id="ProtNLM"/>
    </source>
</evidence>
<dbReference type="PANTHER" id="PTHR11092">
    <property type="entry name" value="SUGAR NUCLEOTIDE EPIMERASE RELATED"/>
    <property type="match status" value="1"/>
</dbReference>
<evidence type="ECO:0000259" key="1">
    <source>
        <dbReference type="Pfam" id="PF01370"/>
    </source>
</evidence>
<dbReference type="InterPro" id="IPR036291">
    <property type="entry name" value="NAD(P)-bd_dom_sf"/>
</dbReference>
<dbReference type="Gene3D" id="3.40.50.720">
    <property type="entry name" value="NAD(P)-binding Rossmann-like Domain"/>
    <property type="match status" value="1"/>
</dbReference>
<evidence type="ECO:0000313" key="3">
    <source>
        <dbReference type="EMBL" id="CAE0727590.1"/>
    </source>
</evidence>
<dbReference type="Pfam" id="PF08338">
    <property type="entry name" value="DUF1731"/>
    <property type="match status" value="1"/>
</dbReference>
<dbReference type="InterPro" id="IPR001509">
    <property type="entry name" value="Epimerase_deHydtase"/>
</dbReference>
<gene>
    <name evidence="3" type="ORF">PAUS00366_LOCUS20373</name>
</gene>
<dbReference type="PANTHER" id="PTHR11092:SF0">
    <property type="entry name" value="EPIMERASE FAMILY PROTEIN SDR39U1"/>
    <property type="match status" value="1"/>
</dbReference>
<dbReference type="EMBL" id="HBIX01030630">
    <property type="protein sequence ID" value="CAE0727590.1"/>
    <property type="molecule type" value="Transcribed_RNA"/>
</dbReference>
<protein>
    <recommendedName>
        <fullName evidence="4">DUF1731 domain-containing protein</fullName>
    </recommendedName>
</protein>
<feature type="domain" description="DUF1731" evidence="2">
    <location>
        <begin position="412"/>
        <end position="456"/>
    </location>
</feature>
<dbReference type="Pfam" id="PF01370">
    <property type="entry name" value="Epimerase"/>
    <property type="match status" value="1"/>
</dbReference>
<organism evidence="3">
    <name type="scientific">Pseudo-nitzschia australis</name>
    <dbReference type="NCBI Taxonomy" id="44445"/>
    <lineage>
        <taxon>Eukaryota</taxon>
        <taxon>Sar</taxon>
        <taxon>Stramenopiles</taxon>
        <taxon>Ochrophyta</taxon>
        <taxon>Bacillariophyta</taxon>
        <taxon>Bacillariophyceae</taxon>
        <taxon>Bacillariophycidae</taxon>
        <taxon>Bacillariales</taxon>
        <taxon>Bacillariaceae</taxon>
        <taxon>Pseudo-nitzschia</taxon>
    </lineage>
</organism>
<evidence type="ECO:0000259" key="2">
    <source>
        <dbReference type="Pfam" id="PF08338"/>
    </source>
</evidence>
<dbReference type="AlphaFoldDB" id="A0A7S4AUM6"/>
<sequence>MVIISQVSYRTVLLLRRSSLYCCHQLNLACLPPIFNIPDLPCFRTFSSERTAMVFLCSVAALRNTSIRSVSAFTSSSVSRSASTTINNSQLKASFLEEITKSFSSMTGGATGNNSKSKYYTVGITGASGLIGTAFQNELQQAGKTVNGKPVRVVTFRRGSEAETVDQESLSDDVFTSANSKSVTWSAASTAGAIDTTVLQSLDALVHLSGENISTGQGILAPLGIRPWTDSKKQEIIESRTTTTTALANAIAQSGNKKCDFLVASGVGVYGPDFVGAAGASTPAADESTDVSSTTGFLADVSRVWEASTAPAQKAGNRVVQMRNGVALSTKGGALAKLYPIFFLGGGGIVGGGDQYFPFVSNRDVARAMVHLLETPSLKGPVNMCAPEPATNADFTAAMGTVLKRPTLLPFPGFAVSLLFGEMGEEVLLGGTKATPKKLLDSGFAFLHPTVEDSVRSAVDEKEI</sequence>